<protein>
    <recommendedName>
        <fullName evidence="1">Putative restriction endonuclease domain-containing protein</fullName>
    </recommendedName>
</protein>
<dbReference type="Proteomes" id="UP000182190">
    <property type="component" value="Unassembled WGS sequence"/>
</dbReference>
<feature type="domain" description="Putative restriction endonuclease" evidence="1">
    <location>
        <begin position="12"/>
        <end position="183"/>
    </location>
</feature>
<evidence type="ECO:0000259" key="1">
    <source>
        <dbReference type="Pfam" id="PF05685"/>
    </source>
</evidence>
<name>A0A7Z9BS09_9CYAN</name>
<reference evidence="2" key="1">
    <citation type="submission" date="2019-10" db="EMBL/GenBank/DDBJ databases">
        <authorList>
            <consortium name="Genoscope - CEA"/>
            <person name="William W."/>
        </authorList>
    </citation>
    <scope>NUCLEOTIDE SEQUENCE [LARGE SCALE GENOMIC DNA]</scope>
    <source>
        <strain evidence="2">BBR_PRJEB10994</strain>
    </source>
</reference>
<dbReference type="CDD" id="cd06260">
    <property type="entry name" value="DUF820-like"/>
    <property type="match status" value="1"/>
</dbReference>
<dbReference type="SUPFAM" id="SSF52980">
    <property type="entry name" value="Restriction endonuclease-like"/>
    <property type="match status" value="1"/>
</dbReference>
<comment type="caution">
    <text evidence="2">The sequence shown here is derived from an EMBL/GenBank/DDBJ whole genome shotgun (WGS) entry which is preliminary data.</text>
</comment>
<keyword evidence="3" id="KW-1185">Reference proteome</keyword>
<gene>
    <name evidence="2" type="ORF">PL9631_450103</name>
</gene>
<proteinExistence type="predicted"/>
<dbReference type="Gene3D" id="3.90.1570.10">
    <property type="entry name" value="tt1808, chain A"/>
    <property type="match status" value="1"/>
</dbReference>
<dbReference type="PANTHER" id="PTHR34107:SF2">
    <property type="entry name" value="SLL0888 PROTEIN"/>
    <property type="match status" value="1"/>
</dbReference>
<dbReference type="PANTHER" id="PTHR34107">
    <property type="entry name" value="SLL0198 PROTEIN-RELATED"/>
    <property type="match status" value="1"/>
</dbReference>
<organism evidence="2 3">
    <name type="scientific">Planktothrix paucivesiculata PCC 9631</name>
    <dbReference type="NCBI Taxonomy" id="671071"/>
    <lineage>
        <taxon>Bacteria</taxon>
        <taxon>Bacillati</taxon>
        <taxon>Cyanobacteriota</taxon>
        <taxon>Cyanophyceae</taxon>
        <taxon>Oscillatoriophycideae</taxon>
        <taxon>Oscillatoriales</taxon>
        <taxon>Microcoleaceae</taxon>
        <taxon>Planktothrix</taxon>
    </lineage>
</organism>
<dbReference type="InterPro" id="IPR011335">
    <property type="entry name" value="Restrct_endonuc-II-like"/>
</dbReference>
<evidence type="ECO:0000313" key="2">
    <source>
        <dbReference type="EMBL" id="VXD19662.1"/>
    </source>
</evidence>
<dbReference type="AlphaFoldDB" id="A0A7Z9BS09"/>
<evidence type="ECO:0000313" key="3">
    <source>
        <dbReference type="Proteomes" id="UP000182190"/>
    </source>
</evidence>
<dbReference type="InterPro" id="IPR008538">
    <property type="entry name" value="Uma2"/>
</dbReference>
<dbReference type="Pfam" id="PF05685">
    <property type="entry name" value="Uma2"/>
    <property type="match status" value="1"/>
</dbReference>
<dbReference type="EMBL" id="CZCS02000185">
    <property type="protein sequence ID" value="VXD19662.1"/>
    <property type="molecule type" value="Genomic_DNA"/>
</dbReference>
<sequence>MMVQTVSKTYSFEDYLNYKDDTDLKYELFNGELIPMPPASGLHAEILCLIYDILKAEIQRLQLDWVVRPGTVGVRTGIRKSRIPDVLVMTETQRQYLSTLSSAILEDSPLLAVEIVSPNNPDDDYRYKRSEYAALGISEYWIIDPQALKISILTLVSGLYEGVEFREKDIINSLIFPELKLTFEQILNPFLTH</sequence>
<accession>A0A7Z9BS09</accession>
<dbReference type="InterPro" id="IPR012296">
    <property type="entry name" value="Nuclease_put_TT1808"/>
</dbReference>
<dbReference type="RefSeq" id="WP_231516663.1">
    <property type="nucleotide sequence ID" value="NZ_LR735004.1"/>
</dbReference>